<dbReference type="PANTHER" id="PTHR22939">
    <property type="entry name" value="SERINE PROTEASE FAMILY S1C HTRA-RELATED"/>
    <property type="match status" value="1"/>
</dbReference>
<evidence type="ECO:0000256" key="1">
    <source>
        <dbReference type="ARBA" id="ARBA00001772"/>
    </source>
</evidence>
<evidence type="ECO:0000313" key="20">
    <source>
        <dbReference type="Proteomes" id="UP000190460"/>
    </source>
</evidence>
<evidence type="ECO:0000313" key="19">
    <source>
        <dbReference type="EMBL" id="SKA92914.1"/>
    </source>
</evidence>
<organism evidence="19 20">
    <name type="scientific">Thiothrix eikelboomii</name>
    <dbReference type="NCBI Taxonomy" id="92487"/>
    <lineage>
        <taxon>Bacteria</taxon>
        <taxon>Pseudomonadati</taxon>
        <taxon>Pseudomonadota</taxon>
        <taxon>Gammaproteobacteria</taxon>
        <taxon>Thiotrichales</taxon>
        <taxon>Thiotrichaceae</taxon>
        <taxon>Thiothrix</taxon>
    </lineage>
</organism>
<feature type="domain" description="PDZ" evidence="18">
    <location>
        <begin position="382"/>
        <end position="475"/>
    </location>
</feature>
<dbReference type="GO" id="GO:0012501">
    <property type="term" value="P:programmed cell death"/>
    <property type="evidence" value="ECO:0007669"/>
    <property type="project" value="TreeGrafter"/>
</dbReference>
<feature type="binding site" evidence="16">
    <location>
        <position position="124"/>
    </location>
    <ligand>
        <name>substrate</name>
    </ligand>
</feature>
<name>A0A1T4XTS1_9GAMM</name>
<dbReference type="EC" id="3.4.21.107" evidence="5"/>
<dbReference type="NCBIfam" id="TIGR02037">
    <property type="entry name" value="degP_htrA_DO"/>
    <property type="match status" value="1"/>
</dbReference>
<feature type="domain" description="PDZ" evidence="18">
    <location>
        <begin position="266"/>
        <end position="362"/>
    </location>
</feature>
<dbReference type="GO" id="GO:0006508">
    <property type="term" value="P:proteolysis"/>
    <property type="evidence" value="ECO:0007669"/>
    <property type="project" value="UniProtKB-KW"/>
</dbReference>
<evidence type="ECO:0000256" key="2">
    <source>
        <dbReference type="ARBA" id="ARBA00002610"/>
    </source>
</evidence>
<dbReference type="InterPro" id="IPR001478">
    <property type="entry name" value="PDZ"/>
</dbReference>
<sequence length="485" mass="51224">MSNLLPVGLFNKKQLSVLAASALVCSLAFPLATPVVHADALPQLTQLIKNNRDAVVHISVEVDNQANQTAEPEMFAFPDGQGLPKELEKFFRNMPRGMPQPRDAQAMGSGFIISQDGYIVTNTHVIDNASKIKVTLNDKRELPAKVIGKDKHSDVALLKVEATGLPMVNLGDSDKLEVGQWVVAIGAPFGLDHSATQGIVSALSRSLPDGTYVPFIQTDVAVNPGNSGGPLFDLNGNVVGVNSQIYSRSGGYMGISFAIPVNLVKNITEQLKTAGVVSRGWLGVQIQNLDQELANSFSMNKPQGALVASVLPASPADKAGVQAGDIIVGFNNTEVNSADHLPLLVGTTGIGSTVPLKVLRNGAEKMLNVTIEKLADKDAGEAQELAQNSTEGTGALGLAVAGLTDQERKDANIGTDGVVVREVRVDSPASRAGLQTGDVIISVNNTQIKSPDELKTVVDKAPTDKPLAMLIQRDNEKRFIAVGRS</sequence>
<evidence type="ECO:0000256" key="5">
    <source>
        <dbReference type="ARBA" id="ARBA00013035"/>
    </source>
</evidence>
<evidence type="ECO:0000256" key="11">
    <source>
        <dbReference type="ARBA" id="ARBA00022801"/>
    </source>
</evidence>
<evidence type="ECO:0000256" key="6">
    <source>
        <dbReference type="ARBA" id="ARBA00013958"/>
    </source>
</evidence>
<proteinExistence type="inferred from homology"/>
<evidence type="ECO:0000256" key="7">
    <source>
        <dbReference type="ARBA" id="ARBA00022670"/>
    </source>
</evidence>
<reference evidence="19 20" key="1">
    <citation type="submission" date="2017-02" db="EMBL/GenBank/DDBJ databases">
        <authorList>
            <person name="Peterson S.W."/>
        </authorList>
    </citation>
    <scope>NUCLEOTIDE SEQUENCE [LARGE SCALE GENOMIC DNA]</scope>
    <source>
        <strain evidence="19 20">ATCC 49788</strain>
    </source>
</reference>
<keyword evidence="13" id="KW-0346">Stress response</keyword>
<evidence type="ECO:0000259" key="18">
    <source>
        <dbReference type="PROSITE" id="PS50106"/>
    </source>
</evidence>
<keyword evidence="8 17" id="KW-0732">Signal</keyword>
<keyword evidence="20" id="KW-1185">Reference proteome</keyword>
<dbReference type="OrthoDB" id="9758917at2"/>
<evidence type="ECO:0000256" key="13">
    <source>
        <dbReference type="ARBA" id="ARBA00023016"/>
    </source>
</evidence>
<evidence type="ECO:0000256" key="8">
    <source>
        <dbReference type="ARBA" id="ARBA00022729"/>
    </source>
</evidence>
<feature type="signal peptide" evidence="17">
    <location>
        <begin position="1"/>
        <end position="38"/>
    </location>
</feature>
<dbReference type="SUPFAM" id="SSF50156">
    <property type="entry name" value="PDZ domain-like"/>
    <property type="match status" value="2"/>
</dbReference>
<comment type="function">
    <text evidence="2">Might be efficient in the degradation of transiently denatured and unfolded proteins which accumulate in the periplasm following stress conditions.</text>
</comment>
<feature type="binding site" evidence="16">
    <location>
        <begin position="225"/>
        <end position="227"/>
    </location>
    <ligand>
        <name>substrate</name>
    </ligand>
</feature>
<feature type="active site" description="Charge relay system" evidence="15">
    <location>
        <position position="154"/>
    </location>
</feature>
<evidence type="ECO:0000256" key="14">
    <source>
        <dbReference type="ARBA" id="ARBA00032850"/>
    </source>
</evidence>
<feature type="binding site" evidence="16">
    <location>
        <position position="154"/>
    </location>
    <ligand>
        <name>substrate</name>
    </ligand>
</feature>
<dbReference type="Pfam" id="PF17820">
    <property type="entry name" value="PDZ_6"/>
    <property type="match status" value="1"/>
</dbReference>
<dbReference type="FunFam" id="2.40.10.120:FF:000007">
    <property type="entry name" value="Periplasmic serine endoprotease DegP-like"/>
    <property type="match status" value="1"/>
</dbReference>
<dbReference type="SUPFAM" id="SSF50494">
    <property type="entry name" value="Trypsin-like serine proteases"/>
    <property type="match status" value="1"/>
</dbReference>
<dbReference type="Pfam" id="PF13365">
    <property type="entry name" value="Trypsin_2"/>
    <property type="match status" value="1"/>
</dbReference>
<evidence type="ECO:0000256" key="4">
    <source>
        <dbReference type="ARBA" id="ARBA00010541"/>
    </source>
</evidence>
<keyword evidence="7 19" id="KW-0645">Protease</keyword>
<evidence type="ECO:0000256" key="3">
    <source>
        <dbReference type="ARBA" id="ARBA00004418"/>
    </source>
</evidence>
<keyword evidence="10" id="KW-0574">Periplasm</keyword>
<evidence type="ECO:0000256" key="15">
    <source>
        <dbReference type="PIRSR" id="PIRSR611782-1"/>
    </source>
</evidence>
<dbReference type="STRING" id="92487.SAMN02745130_03444"/>
<dbReference type="RefSeq" id="WP_078923883.1">
    <property type="nucleotide sequence ID" value="NZ_FUYB01000023.1"/>
</dbReference>
<gene>
    <name evidence="19" type="ORF">SAMN02745130_03444</name>
</gene>
<feature type="active site" description="Charge relay system" evidence="15">
    <location>
        <position position="227"/>
    </location>
</feature>
<dbReference type="PANTHER" id="PTHR22939:SF129">
    <property type="entry name" value="SERINE PROTEASE HTRA2, MITOCHONDRIAL"/>
    <property type="match status" value="1"/>
</dbReference>
<dbReference type="InterPro" id="IPR041489">
    <property type="entry name" value="PDZ_6"/>
</dbReference>
<protein>
    <recommendedName>
        <fullName evidence="6">Probable periplasmic serine endoprotease DegP-like</fullName>
        <ecNumber evidence="5">3.4.21.107</ecNumber>
    </recommendedName>
    <alternativeName>
        <fullName evidence="14">Protease Do</fullName>
    </alternativeName>
</protein>
<dbReference type="InterPro" id="IPR036034">
    <property type="entry name" value="PDZ_sf"/>
</dbReference>
<feature type="chain" id="PRO_5039229712" description="Probable periplasmic serine endoprotease DegP-like" evidence="17">
    <location>
        <begin position="39"/>
        <end position="485"/>
    </location>
</feature>
<comment type="catalytic activity">
    <reaction evidence="1">
        <text>Acts on substrates that are at least partially unfolded. The cleavage site P1 residue is normally between a pair of hydrophobic residues, such as Val-|-Val.</text>
        <dbReference type="EC" id="3.4.21.107"/>
    </reaction>
</comment>
<dbReference type="InterPro" id="IPR011782">
    <property type="entry name" value="Pept_S1C_Do"/>
</dbReference>
<dbReference type="GO" id="GO:0004252">
    <property type="term" value="F:serine-type endopeptidase activity"/>
    <property type="evidence" value="ECO:0007669"/>
    <property type="project" value="InterPro"/>
</dbReference>
<dbReference type="GO" id="GO:0042597">
    <property type="term" value="C:periplasmic space"/>
    <property type="evidence" value="ECO:0007669"/>
    <property type="project" value="UniProtKB-SubCell"/>
</dbReference>
<dbReference type="EMBL" id="FUYB01000023">
    <property type="protein sequence ID" value="SKA92914.1"/>
    <property type="molecule type" value="Genomic_DNA"/>
</dbReference>
<comment type="subcellular location">
    <subcellularLocation>
        <location evidence="3">Periplasm</location>
    </subcellularLocation>
</comment>
<keyword evidence="11" id="KW-0378">Hydrolase</keyword>
<evidence type="ECO:0000256" key="17">
    <source>
        <dbReference type="SAM" id="SignalP"/>
    </source>
</evidence>
<dbReference type="CDD" id="cd10839">
    <property type="entry name" value="cpPDZ1_DegP-like"/>
    <property type="match status" value="1"/>
</dbReference>
<evidence type="ECO:0000256" key="12">
    <source>
        <dbReference type="ARBA" id="ARBA00022825"/>
    </source>
</evidence>
<evidence type="ECO:0000256" key="9">
    <source>
        <dbReference type="ARBA" id="ARBA00022737"/>
    </source>
</evidence>
<feature type="binding site" evidence="16">
    <location>
        <position position="61"/>
    </location>
    <ligand>
        <name>substrate</name>
    </ligand>
</feature>
<comment type="similarity">
    <text evidence="4">Belongs to the peptidase S1C family.</text>
</comment>
<evidence type="ECO:0000256" key="10">
    <source>
        <dbReference type="ARBA" id="ARBA00022764"/>
    </source>
</evidence>
<dbReference type="SMART" id="SM00228">
    <property type="entry name" value="PDZ"/>
    <property type="match status" value="2"/>
</dbReference>
<dbReference type="Pfam" id="PF13180">
    <property type="entry name" value="PDZ_2"/>
    <property type="match status" value="1"/>
</dbReference>
<keyword evidence="9" id="KW-0677">Repeat</keyword>
<dbReference type="Gene3D" id="2.40.10.120">
    <property type="match status" value="1"/>
</dbReference>
<accession>A0A1T4XTS1</accession>
<keyword evidence="12" id="KW-0720">Serine protease</keyword>
<dbReference type="Proteomes" id="UP000190460">
    <property type="component" value="Unassembled WGS sequence"/>
</dbReference>
<dbReference type="PROSITE" id="PS50106">
    <property type="entry name" value="PDZ"/>
    <property type="match status" value="2"/>
</dbReference>
<dbReference type="PRINTS" id="PR00834">
    <property type="entry name" value="PROTEASES2C"/>
</dbReference>
<evidence type="ECO:0000256" key="16">
    <source>
        <dbReference type="PIRSR" id="PIRSR611782-2"/>
    </source>
</evidence>
<feature type="active site" description="Charge relay system" evidence="15">
    <location>
        <position position="124"/>
    </location>
</feature>
<dbReference type="InterPro" id="IPR001940">
    <property type="entry name" value="Peptidase_S1C"/>
</dbReference>
<dbReference type="Gene3D" id="2.30.42.10">
    <property type="match status" value="2"/>
</dbReference>
<dbReference type="InterPro" id="IPR009003">
    <property type="entry name" value="Peptidase_S1_PA"/>
</dbReference>
<dbReference type="AlphaFoldDB" id="A0A1T4XTS1"/>